<comment type="caution">
    <text evidence="1">The sequence shown here is derived from an EMBL/GenBank/DDBJ whole genome shotgun (WGS) entry which is preliminary data.</text>
</comment>
<dbReference type="RefSeq" id="WP_230512098.1">
    <property type="nucleotide sequence ID" value="NZ_JAJITD010000013.1"/>
</dbReference>
<dbReference type="EMBL" id="JAJITD010000013">
    <property type="protein sequence ID" value="MCC8395741.1"/>
    <property type="molecule type" value="Genomic_DNA"/>
</dbReference>
<reference evidence="1 2" key="1">
    <citation type="submission" date="2021-11" db="EMBL/GenBank/DDBJ databases">
        <authorList>
            <person name="Oh E.-T."/>
            <person name="Kim S.-B."/>
        </authorList>
    </citation>
    <scope>NUCLEOTIDE SEQUENCE [LARGE SCALE GENOMIC DNA]</scope>
    <source>
        <strain evidence="1 2">MMS20-SJTR3</strain>
    </source>
</reference>
<proteinExistence type="predicted"/>
<name>A0ABS8K0T0_9BURK</name>
<evidence type="ECO:0000313" key="1">
    <source>
        <dbReference type="EMBL" id="MCC8395741.1"/>
    </source>
</evidence>
<organism evidence="1 2">
    <name type="scientific">Paraburkholderia sejongensis</name>
    <dbReference type="NCBI Taxonomy" id="2886946"/>
    <lineage>
        <taxon>Bacteria</taxon>
        <taxon>Pseudomonadati</taxon>
        <taxon>Pseudomonadota</taxon>
        <taxon>Betaproteobacteria</taxon>
        <taxon>Burkholderiales</taxon>
        <taxon>Burkholderiaceae</taxon>
        <taxon>Paraburkholderia</taxon>
    </lineage>
</organism>
<gene>
    <name evidence="1" type="ORF">LJ656_24460</name>
</gene>
<evidence type="ECO:0008006" key="3">
    <source>
        <dbReference type="Google" id="ProtNLM"/>
    </source>
</evidence>
<keyword evidence="2" id="KW-1185">Reference proteome</keyword>
<sequence>MKKKFNEAFEGANGQECIRCRVTFKIFKSFPDVPYAQTMNQQTGEMIPTSSIKALPSGYDMRQAIGETLGCKCIPRSPGRYYERYVVKDDEGNPVANVPYRILARGKPIQSGVTDSEGMTERIATPQSKYVTLELENEV</sequence>
<accession>A0ABS8K0T0</accession>
<protein>
    <recommendedName>
        <fullName evidence="3">PAAR motif-containing protein</fullName>
    </recommendedName>
</protein>
<dbReference type="Proteomes" id="UP001431019">
    <property type="component" value="Unassembled WGS sequence"/>
</dbReference>
<evidence type="ECO:0000313" key="2">
    <source>
        <dbReference type="Proteomes" id="UP001431019"/>
    </source>
</evidence>